<evidence type="ECO:0000313" key="2">
    <source>
        <dbReference type="Proteomes" id="UP000299102"/>
    </source>
</evidence>
<dbReference type="AlphaFoldDB" id="A0A4C1SXB7"/>
<accession>A0A4C1SXB7</accession>
<protein>
    <submittedName>
        <fullName evidence="1">Uncharacterized protein</fullName>
    </submittedName>
</protein>
<keyword evidence="2" id="KW-1185">Reference proteome</keyword>
<gene>
    <name evidence="1" type="ORF">EVAR_71851_1</name>
</gene>
<evidence type="ECO:0000313" key="1">
    <source>
        <dbReference type="EMBL" id="GBP06575.1"/>
    </source>
</evidence>
<organism evidence="1 2">
    <name type="scientific">Eumeta variegata</name>
    <name type="common">Bagworm moth</name>
    <name type="synonym">Eumeta japonica</name>
    <dbReference type="NCBI Taxonomy" id="151549"/>
    <lineage>
        <taxon>Eukaryota</taxon>
        <taxon>Metazoa</taxon>
        <taxon>Ecdysozoa</taxon>
        <taxon>Arthropoda</taxon>
        <taxon>Hexapoda</taxon>
        <taxon>Insecta</taxon>
        <taxon>Pterygota</taxon>
        <taxon>Neoptera</taxon>
        <taxon>Endopterygota</taxon>
        <taxon>Lepidoptera</taxon>
        <taxon>Glossata</taxon>
        <taxon>Ditrysia</taxon>
        <taxon>Tineoidea</taxon>
        <taxon>Psychidae</taxon>
        <taxon>Oiketicinae</taxon>
        <taxon>Eumeta</taxon>
    </lineage>
</organism>
<dbReference type="EMBL" id="BGZK01008005">
    <property type="protein sequence ID" value="GBP06575.1"/>
    <property type="molecule type" value="Genomic_DNA"/>
</dbReference>
<proteinExistence type="predicted"/>
<sequence length="81" mass="9115">MGFKTPAPKYVVLRLYEEGHSQRCAPPFLSLLAESAGIIIYQFQFLEMSDFTLPGFNITFACRMPFRALSGHQGFSPPIVE</sequence>
<comment type="caution">
    <text evidence="1">The sequence shown here is derived from an EMBL/GenBank/DDBJ whole genome shotgun (WGS) entry which is preliminary data.</text>
</comment>
<dbReference type="Proteomes" id="UP000299102">
    <property type="component" value="Unassembled WGS sequence"/>
</dbReference>
<name>A0A4C1SXB7_EUMVA</name>
<reference evidence="1 2" key="1">
    <citation type="journal article" date="2019" name="Commun. Biol.">
        <title>The bagworm genome reveals a unique fibroin gene that provides high tensile strength.</title>
        <authorList>
            <person name="Kono N."/>
            <person name="Nakamura H."/>
            <person name="Ohtoshi R."/>
            <person name="Tomita M."/>
            <person name="Numata K."/>
            <person name="Arakawa K."/>
        </authorList>
    </citation>
    <scope>NUCLEOTIDE SEQUENCE [LARGE SCALE GENOMIC DNA]</scope>
</reference>